<organism evidence="4 5">
    <name type="scientific">Rivibacter subsaxonicus</name>
    <dbReference type="NCBI Taxonomy" id="457575"/>
    <lineage>
        <taxon>Bacteria</taxon>
        <taxon>Pseudomonadati</taxon>
        <taxon>Pseudomonadota</taxon>
        <taxon>Betaproteobacteria</taxon>
        <taxon>Burkholderiales</taxon>
        <taxon>Rivibacter</taxon>
    </lineage>
</organism>
<evidence type="ECO:0000313" key="5">
    <source>
        <dbReference type="Proteomes" id="UP000293671"/>
    </source>
</evidence>
<dbReference type="InterPro" id="IPR008792">
    <property type="entry name" value="PQQD"/>
</dbReference>
<proteinExistence type="predicted"/>
<name>A0A4Q7VNI4_9BURK</name>
<accession>A0A4Q7VNI4</accession>
<dbReference type="UniPathway" id="UPA00539"/>
<evidence type="ECO:0000256" key="2">
    <source>
        <dbReference type="ARBA" id="ARBA00011741"/>
    </source>
</evidence>
<comment type="pathway">
    <text evidence="1">Cofactor biosynthesis; pyrroloquinoline quinone biosynthesis.</text>
</comment>
<dbReference type="RefSeq" id="WP_130432113.1">
    <property type="nucleotide sequence ID" value="NZ_SHKP01000006.1"/>
</dbReference>
<dbReference type="Proteomes" id="UP000293671">
    <property type="component" value="Unassembled WGS sequence"/>
</dbReference>
<dbReference type="Pfam" id="PF05402">
    <property type="entry name" value="PqqD"/>
    <property type="match status" value="1"/>
</dbReference>
<dbReference type="Gene3D" id="1.10.10.1150">
    <property type="entry name" value="Coenzyme PQQ synthesis protein D (PqqD)"/>
    <property type="match status" value="1"/>
</dbReference>
<dbReference type="InterPro" id="IPR022479">
    <property type="entry name" value="PqqD_bac"/>
</dbReference>
<evidence type="ECO:0000256" key="3">
    <source>
        <dbReference type="ARBA" id="ARBA00022905"/>
    </source>
</evidence>
<evidence type="ECO:0000256" key="1">
    <source>
        <dbReference type="ARBA" id="ARBA00004886"/>
    </source>
</evidence>
<comment type="subunit">
    <text evidence="2">Monomer. Interacts with PqqE.</text>
</comment>
<dbReference type="AlphaFoldDB" id="A0A4Q7VNI4"/>
<comment type="caution">
    <text evidence="4">The sequence shown here is derived from an EMBL/GenBank/DDBJ whole genome shotgun (WGS) entry which is preliminary data.</text>
</comment>
<dbReference type="InterPro" id="IPR041881">
    <property type="entry name" value="PqqD_sf"/>
</dbReference>
<reference evidence="4 5" key="1">
    <citation type="submission" date="2019-02" db="EMBL/GenBank/DDBJ databases">
        <title>Genomic Encyclopedia of Type Strains, Phase IV (KMG-IV): sequencing the most valuable type-strain genomes for metagenomic binning, comparative biology and taxonomic classification.</title>
        <authorList>
            <person name="Goeker M."/>
        </authorList>
    </citation>
    <scope>NUCLEOTIDE SEQUENCE [LARGE SCALE GENOMIC DNA]</scope>
    <source>
        <strain evidence="4 5">DSM 19570</strain>
    </source>
</reference>
<protein>
    <submittedName>
        <fullName evidence="4">Pyrroloquinoline quinone biosynthesis protein D</fullName>
    </submittedName>
</protein>
<dbReference type="OrthoDB" id="7356791at2"/>
<evidence type="ECO:0000313" key="4">
    <source>
        <dbReference type="EMBL" id="RZT97872.1"/>
    </source>
</evidence>
<gene>
    <name evidence="4" type="ORF">EV670_2272</name>
</gene>
<dbReference type="EMBL" id="SHKP01000006">
    <property type="protein sequence ID" value="RZT97872.1"/>
    <property type="molecule type" value="Genomic_DNA"/>
</dbReference>
<keyword evidence="3" id="KW-0884">PQQ biosynthesis</keyword>
<dbReference type="GO" id="GO:0048038">
    <property type="term" value="F:quinone binding"/>
    <property type="evidence" value="ECO:0007669"/>
    <property type="project" value="InterPro"/>
</dbReference>
<keyword evidence="5" id="KW-1185">Reference proteome</keyword>
<sequence length="85" mass="9403">MTGNVPRIAPGFRLQFEPAQEAWVLLYPEGMVKLNGPASEILQRCNGNTSVEALTADLERSFGEPDLRADVDEFLADARLRGWIA</sequence>
<dbReference type="NCBIfam" id="TIGR03859">
    <property type="entry name" value="PQQ_PqqD"/>
    <property type="match status" value="1"/>
</dbReference>
<dbReference type="GO" id="GO:0018189">
    <property type="term" value="P:pyrroloquinoline quinone biosynthetic process"/>
    <property type="evidence" value="ECO:0007669"/>
    <property type="project" value="UniProtKB-UniPathway"/>
</dbReference>